<feature type="domain" description="Aldehyde dehydrogenase" evidence="4">
    <location>
        <begin position="46"/>
        <end position="387"/>
    </location>
</feature>
<reference evidence="5 6" key="1">
    <citation type="submission" date="2020-10" db="EMBL/GenBank/DDBJ databases">
        <title>Identification of Nocardia species via Next-generation sequencing and recognition of intraspecies genetic diversity.</title>
        <authorList>
            <person name="Li P."/>
            <person name="Li P."/>
            <person name="Lu B."/>
        </authorList>
    </citation>
    <scope>NUCLEOTIDE SEQUENCE [LARGE SCALE GENOMIC DNA]</scope>
    <source>
        <strain evidence="5 6">BJ06-0143</strain>
    </source>
</reference>
<dbReference type="InterPro" id="IPR016162">
    <property type="entry name" value="Ald_DH_N"/>
</dbReference>
<dbReference type="PANTHER" id="PTHR43720:SF2">
    <property type="entry name" value="2-AMINOMUCONIC SEMIALDEHYDE DEHYDROGENASE"/>
    <property type="match status" value="1"/>
</dbReference>
<keyword evidence="6" id="KW-1185">Reference proteome</keyword>
<evidence type="ECO:0000256" key="2">
    <source>
        <dbReference type="ARBA" id="ARBA00023002"/>
    </source>
</evidence>
<keyword evidence="2" id="KW-0560">Oxidoreductase</keyword>
<evidence type="ECO:0000256" key="3">
    <source>
        <dbReference type="ARBA" id="ARBA00023027"/>
    </source>
</evidence>
<dbReference type="Gene3D" id="3.40.605.10">
    <property type="entry name" value="Aldehyde Dehydrogenase, Chain A, domain 1"/>
    <property type="match status" value="1"/>
</dbReference>
<evidence type="ECO:0000259" key="4">
    <source>
        <dbReference type="Pfam" id="PF00171"/>
    </source>
</evidence>
<evidence type="ECO:0000313" key="6">
    <source>
        <dbReference type="Proteomes" id="UP000707731"/>
    </source>
</evidence>
<dbReference type="Proteomes" id="UP000707731">
    <property type="component" value="Unassembled WGS sequence"/>
</dbReference>
<dbReference type="Gene3D" id="3.40.309.10">
    <property type="entry name" value="Aldehyde Dehydrogenase, Chain A, domain 2"/>
    <property type="match status" value="1"/>
</dbReference>
<dbReference type="PANTHER" id="PTHR43720">
    <property type="entry name" value="2-AMINOMUCONIC SEMIALDEHYDE DEHYDROGENASE"/>
    <property type="match status" value="1"/>
</dbReference>
<comment type="caution">
    <text evidence="5">The sequence shown here is derived from an EMBL/GenBank/DDBJ whole genome shotgun (WGS) entry which is preliminary data.</text>
</comment>
<gene>
    <name evidence="5" type="ORF">IU449_15165</name>
</gene>
<dbReference type="Pfam" id="PF00171">
    <property type="entry name" value="Aldedh"/>
    <property type="match status" value="1"/>
</dbReference>
<dbReference type="EMBL" id="JADLQN010000002">
    <property type="protein sequence ID" value="MBF6355870.1"/>
    <property type="molecule type" value="Genomic_DNA"/>
</dbReference>
<protein>
    <submittedName>
        <fullName evidence="5">Aldehyde dehydrogenase</fullName>
    </submittedName>
</protein>
<proteinExistence type="inferred from homology"/>
<keyword evidence="3" id="KW-0520">NAD</keyword>
<organism evidence="5 6">
    <name type="scientific">Nocardia higoensis</name>
    <dbReference type="NCBI Taxonomy" id="228599"/>
    <lineage>
        <taxon>Bacteria</taxon>
        <taxon>Bacillati</taxon>
        <taxon>Actinomycetota</taxon>
        <taxon>Actinomycetes</taxon>
        <taxon>Mycobacteriales</taxon>
        <taxon>Nocardiaceae</taxon>
        <taxon>Nocardia</taxon>
    </lineage>
</organism>
<name>A0ABS0DBM7_9NOCA</name>
<dbReference type="RefSeq" id="WP_195002752.1">
    <property type="nucleotide sequence ID" value="NZ_JADLQN010000002.1"/>
</dbReference>
<sequence length="460" mass="48640">MVDAVPIDIPALGPSGEFRAANRLTVTDVSGAVLAEVSLVPPVFVRRSMAALHRAETLPATERAALLAEAAELFDRATIGGLSPADYQHAVSRAGGVPISSVREANGSVARRVANAFDSAHRARPRGSAADWQHPSTRAGRAVWVRRGSVFAVHAAGNHPGTHAIWPEALALGYRVAVRPSSRDPFTPYRLITALRTAGFPADHVVMLPTDHAGAEGVLRGADLGMVYGGADVVAKYRGTQVSPQGPGRSKILITADTDWRRHLDVIVESVADHGGTGCVSASAVLVEGDPAPLAEAIAERLAAIPSLPPEHPQASLPVQQRQAARAIESYLLKTAAGARAWLGGAGVVDELGDGSAVLRPAVYEVDDPAAPQIRVELPFPCVWVAPWTRAAGIAPLRDTLVLTVLTEDDELLGRLVDEPTIRNVYLGDRHTHWMASGVPHDGFLGDFLMWNKGIVTSTT</sequence>
<comment type="similarity">
    <text evidence="1">Belongs to the aldehyde dehydrogenase family.</text>
</comment>
<dbReference type="InterPro" id="IPR015590">
    <property type="entry name" value="Aldehyde_DH_dom"/>
</dbReference>
<dbReference type="InterPro" id="IPR016163">
    <property type="entry name" value="Ald_DH_C"/>
</dbReference>
<accession>A0ABS0DBM7</accession>
<evidence type="ECO:0000256" key="1">
    <source>
        <dbReference type="ARBA" id="ARBA00009986"/>
    </source>
</evidence>
<dbReference type="InterPro" id="IPR016161">
    <property type="entry name" value="Ald_DH/histidinol_DH"/>
</dbReference>
<dbReference type="SUPFAM" id="SSF53720">
    <property type="entry name" value="ALDH-like"/>
    <property type="match status" value="1"/>
</dbReference>
<evidence type="ECO:0000313" key="5">
    <source>
        <dbReference type="EMBL" id="MBF6355870.1"/>
    </source>
</evidence>